<feature type="compositionally biased region" description="Polar residues" evidence="1">
    <location>
        <begin position="480"/>
        <end position="494"/>
    </location>
</feature>
<evidence type="ECO:0000256" key="1">
    <source>
        <dbReference type="SAM" id="MobiDB-lite"/>
    </source>
</evidence>
<organism evidence="3 4">
    <name type="scientific">Lolliginicoccus lacisalsi</name>
    <dbReference type="NCBI Taxonomy" id="2742202"/>
    <lineage>
        <taxon>Bacteria</taxon>
        <taxon>Bacillati</taxon>
        <taxon>Actinomycetota</taxon>
        <taxon>Actinomycetes</taxon>
        <taxon>Mycobacteriales</taxon>
        <taxon>Hoyosellaceae</taxon>
        <taxon>Lolliginicoccus</taxon>
    </lineage>
</organism>
<dbReference type="Proteomes" id="UP000642993">
    <property type="component" value="Unassembled WGS sequence"/>
</dbReference>
<dbReference type="EMBL" id="JACYWE010000008">
    <property type="protein sequence ID" value="MBD8507468.1"/>
    <property type="molecule type" value="Genomic_DNA"/>
</dbReference>
<feature type="compositionally biased region" description="Pro residues" evidence="1">
    <location>
        <begin position="525"/>
        <end position="534"/>
    </location>
</feature>
<dbReference type="InterPro" id="IPR052913">
    <property type="entry name" value="Glycopeptide_resist_protein"/>
</dbReference>
<proteinExistence type="predicted"/>
<reference evidence="3" key="1">
    <citation type="submission" date="2020-09" db="EMBL/GenBank/DDBJ databases">
        <title>Hoyosella lacisalsi sp. nov., a halotolerant actinobacterium isolated from soil of Lake Gudzhirganskoe.</title>
        <authorList>
            <person name="Yang Q."/>
            <person name="Guo P.Y."/>
            <person name="Liu S.W."/>
            <person name="Li F.N."/>
            <person name="Sun C.H."/>
        </authorList>
    </citation>
    <scope>NUCLEOTIDE SEQUENCE</scope>
    <source>
        <strain evidence="3">G463</strain>
    </source>
</reference>
<feature type="domain" description="YoaR-like putative peptidoglycan binding" evidence="2">
    <location>
        <begin position="216"/>
        <end position="283"/>
    </location>
</feature>
<gene>
    <name evidence="3" type="ORF">HT102_13345</name>
</gene>
<evidence type="ECO:0000313" key="3">
    <source>
        <dbReference type="EMBL" id="MBD8507468.1"/>
    </source>
</evidence>
<name>A0A927PM20_9ACTN</name>
<evidence type="ECO:0000313" key="4">
    <source>
        <dbReference type="Proteomes" id="UP000642993"/>
    </source>
</evidence>
<dbReference type="PANTHER" id="PTHR35788">
    <property type="entry name" value="EXPORTED PROTEIN-RELATED"/>
    <property type="match status" value="1"/>
</dbReference>
<dbReference type="AlphaFoldDB" id="A0A927PM20"/>
<dbReference type="InterPro" id="IPR007391">
    <property type="entry name" value="Vancomycin_resist_VanW"/>
</dbReference>
<feature type="region of interest" description="Disordered" evidence="1">
    <location>
        <begin position="469"/>
        <end position="574"/>
    </location>
</feature>
<dbReference type="PANTHER" id="PTHR35788:SF1">
    <property type="entry name" value="EXPORTED PROTEIN"/>
    <property type="match status" value="1"/>
</dbReference>
<feature type="compositionally biased region" description="Pro residues" evidence="1">
    <location>
        <begin position="555"/>
        <end position="574"/>
    </location>
</feature>
<sequence length="574" mass="61169">MPRNVTVAAVEIGGMSPEDARQRLEAELVPRASEPFVVIADDVESSILPEEAGLALDVDATIEQASRQPMNPVTRLADLFRTREVGFVSSVDDERLATVVEEVKASVDQEAVEGDIVFVDGSPQLIQPRNGLVLPADEARTEIVERWLLPEPVALPVQVEEVTVTEEGLDAALTEYAQPAVASPLVVRGKEGTEAILAPEEVGDVVSFSPDGDGGLEPEYSVDAARRALAPQLRDTEVPPVEATVRLGGDGPEVVPDQVGTTVDWDATLEDLPELMTRVQGRTVDAVYEDTQAEFTTADAEALGIEEVIGEFTTGGFASTSGINIRQAAEETNGAIIKPGETFSLNNHTGTRSYAQGYVDSGIILGGRPSTAVGGGVSQFATTLYNAAYFAGLEDVAHTEHSYYISRYPAGREATVFEGSIDLQFRNQYDTGVLIQAFGDASSVTVRMWGTKTVEVESVNGGRWDYTSPPRITLREGPNCQPSSGGQGFTTSDTRIIRDADSGAEISRETRTVRYVPQPVVVCEAPPPPPPPPSAGDGDDEREEGEERPSEDPEPAPPAETSPAEPAPAEPTEG</sequence>
<keyword evidence="4" id="KW-1185">Reference proteome</keyword>
<evidence type="ECO:0000259" key="2">
    <source>
        <dbReference type="Pfam" id="PF12229"/>
    </source>
</evidence>
<feature type="domain" description="YoaR-like putative peptidoglycan binding" evidence="2">
    <location>
        <begin position="47"/>
        <end position="143"/>
    </location>
</feature>
<protein>
    <submittedName>
        <fullName evidence="3">VanW family protein</fullName>
    </submittedName>
</protein>
<comment type="caution">
    <text evidence="3">The sequence shown here is derived from an EMBL/GenBank/DDBJ whole genome shotgun (WGS) entry which is preliminary data.</text>
</comment>
<dbReference type="Pfam" id="PF04294">
    <property type="entry name" value="VanW"/>
    <property type="match status" value="1"/>
</dbReference>
<feature type="compositionally biased region" description="Basic and acidic residues" evidence="1">
    <location>
        <begin position="495"/>
        <end position="512"/>
    </location>
</feature>
<dbReference type="InterPro" id="IPR022029">
    <property type="entry name" value="YoaR-like_PG-bd"/>
</dbReference>
<dbReference type="Pfam" id="PF12229">
    <property type="entry name" value="PG_binding_4"/>
    <property type="match status" value="2"/>
</dbReference>
<accession>A0A927PM20</accession>